<evidence type="ECO:0000256" key="2">
    <source>
        <dbReference type="ARBA" id="ARBA00022475"/>
    </source>
</evidence>
<dbReference type="Gene3D" id="1.25.40.10">
    <property type="entry name" value="Tetratricopeptide repeat domain"/>
    <property type="match status" value="1"/>
</dbReference>
<keyword evidence="5 8" id="KW-0812">Transmembrane</keyword>
<dbReference type="GO" id="GO:0005886">
    <property type="term" value="C:plasma membrane"/>
    <property type="evidence" value="ECO:0007669"/>
    <property type="project" value="UniProtKB-SubCell"/>
</dbReference>
<evidence type="ECO:0000256" key="1">
    <source>
        <dbReference type="ARBA" id="ARBA00004651"/>
    </source>
</evidence>
<dbReference type="GO" id="GO:0006493">
    <property type="term" value="P:protein O-linked glycosylation"/>
    <property type="evidence" value="ECO:0007669"/>
    <property type="project" value="InterPro"/>
</dbReference>
<dbReference type="AlphaFoldDB" id="A0A0D8ZYL3"/>
<evidence type="ECO:0000256" key="6">
    <source>
        <dbReference type="ARBA" id="ARBA00022989"/>
    </source>
</evidence>
<sequence length="821" mass="92611">MTELIKYRQLGILLLIWLVGAAGDLLWLALDNAVPDWDRADYLTGSLNYWHALQQVRWLDGDWWRSFWLLSSKIPPFTYTAAGAIQSWVGTGVDRAMLVNLLFSGVLLSAVYGLGVELFDAEVGLWAAGLCQLMPGLYRLRLDFLLDYPLAAVVCLCFWCLTVWRERTAKTRREEGTWWWAIAFGASFGVALLVKQTALLFLLIPIVWVGVEAVVGKRWKLLLQLAVALVVALAICGFWYRVNWLFVLTSGKRATIDSAIAENDPALDSLAAWSYYWQVLPYQVSWLLLVVPIGGWLLFGWWRSRRREKKFFDARFGWLMVFWLGAYLLCSLNVNKDSRYVLPYLPVVALFLAYGLRFWAGRLAAVRWVTLGFAGLLMLLNLYPVGGLGNALTAVFSPYAQHYAYLKPELPHRQVIGEIVRQQPYLRSTLGVLPSTAEFNQHNFNYFGALQNFQVYGRQVGTREKQIDRDARSINWFLTKSGDQGSVSDVQAKMVAAVERSPDFQLDRSWQLPDSTLNLYRRRVIPVEVQEGGHRGIALSQVTVPASSPPGVAVPVTYEWSGSWDNLRSGLVLLSWENQQNATGWLHDRALGMGNLYSGTALQGDRQFHVTERLAMLPPQDTPPGIYTLKSATYLNRFTGESYAISVPPVKLEINSASKAVSAPELDLATQLRTLAASLPQGTKVIESIFAEVARINQYDPIQDYLKQVELTMKYRLKSEPANPAWAYALALSEVLQRDVDGAIAALEQVTKLDEQNPYAHAYLAFVRLYNFQPRFAQISIDRALTLNPNIKELQLLDAIAALMQGNLIKVWHYLPLIKSL</sequence>
<evidence type="ECO:0000256" key="3">
    <source>
        <dbReference type="ARBA" id="ARBA00022676"/>
    </source>
</evidence>
<keyword evidence="7 8" id="KW-0472">Membrane</keyword>
<keyword evidence="6 8" id="KW-1133">Transmembrane helix</keyword>
<dbReference type="Proteomes" id="UP000032452">
    <property type="component" value="Unassembled WGS sequence"/>
</dbReference>
<keyword evidence="11" id="KW-1185">Reference proteome</keyword>
<feature type="transmembrane region" description="Helical" evidence="8">
    <location>
        <begin position="340"/>
        <end position="359"/>
    </location>
</feature>
<evidence type="ECO:0000313" key="10">
    <source>
        <dbReference type="EMBL" id="KJH72291.1"/>
    </source>
</evidence>
<evidence type="ECO:0000313" key="11">
    <source>
        <dbReference type="Proteomes" id="UP000032452"/>
    </source>
</evidence>
<evidence type="ECO:0000259" key="9">
    <source>
        <dbReference type="Pfam" id="PF02366"/>
    </source>
</evidence>
<dbReference type="InterPro" id="IPR050297">
    <property type="entry name" value="LipidA_mod_glycosyltrf_83"/>
</dbReference>
<organism evidence="10 11">
    <name type="scientific">Aliterella atlantica CENA595</name>
    <dbReference type="NCBI Taxonomy" id="1618023"/>
    <lineage>
        <taxon>Bacteria</taxon>
        <taxon>Bacillati</taxon>
        <taxon>Cyanobacteriota</taxon>
        <taxon>Cyanophyceae</taxon>
        <taxon>Chroococcidiopsidales</taxon>
        <taxon>Aliterellaceae</taxon>
        <taxon>Aliterella</taxon>
    </lineage>
</organism>
<evidence type="ECO:0000256" key="7">
    <source>
        <dbReference type="ARBA" id="ARBA00023136"/>
    </source>
</evidence>
<evidence type="ECO:0000256" key="5">
    <source>
        <dbReference type="ARBA" id="ARBA00022692"/>
    </source>
</evidence>
<dbReference type="PATRIC" id="fig|1618023.3.peg.3210"/>
<feature type="transmembrane region" description="Helical" evidence="8">
    <location>
        <begin position="222"/>
        <end position="240"/>
    </location>
</feature>
<keyword evidence="3" id="KW-0328">Glycosyltransferase</keyword>
<dbReference type="Pfam" id="PF02366">
    <property type="entry name" value="PMT"/>
    <property type="match status" value="1"/>
</dbReference>
<feature type="transmembrane region" description="Helical" evidence="8">
    <location>
        <begin position="176"/>
        <end position="193"/>
    </location>
</feature>
<name>A0A0D8ZYL3_9CYAN</name>
<dbReference type="PANTHER" id="PTHR33908:SF11">
    <property type="entry name" value="MEMBRANE PROTEIN"/>
    <property type="match status" value="1"/>
</dbReference>
<gene>
    <name evidence="10" type="ORF">UH38_07650</name>
</gene>
<feature type="transmembrane region" description="Helical" evidence="8">
    <location>
        <begin position="12"/>
        <end position="30"/>
    </location>
</feature>
<dbReference type="RefSeq" id="WP_045054053.1">
    <property type="nucleotide sequence ID" value="NZ_CAWMDP010000038.1"/>
</dbReference>
<accession>A0A0D8ZYL3</accession>
<feature type="transmembrane region" description="Helical" evidence="8">
    <location>
        <begin position="199"/>
        <end position="215"/>
    </location>
</feature>
<reference evidence="10 11" key="1">
    <citation type="submission" date="2015-02" db="EMBL/GenBank/DDBJ databases">
        <title>Draft genome of a novel marine cyanobacterium (Chroococcales) isolated from South Atlantic Ocean.</title>
        <authorList>
            <person name="Rigonato J."/>
            <person name="Alvarenga D.O."/>
            <person name="Branco L.H."/>
            <person name="Varani A.M."/>
            <person name="Brandini F.P."/>
            <person name="Fiore M.F."/>
        </authorList>
    </citation>
    <scope>NUCLEOTIDE SEQUENCE [LARGE SCALE GENOMIC DNA]</scope>
    <source>
        <strain evidence="10 11">CENA595</strain>
    </source>
</reference>
<dbReference type="GO" id="GO:0016763">
    <property type="term" value="F:pentosyltransferase activity"/>
    <property type="evidence" value="ECO:0007669"/>
    <property type="project" value="TreeGrafter"/>
</dbReference>
<comment type="subcellular location">
    <subcellularLocation>
        <location evidence="1">Cell membrane</location>
        <topology evidence="1">Multi-pass membrane protein</topology>
    </subcellularLocation>
</comment>
<evidence type="ECO:0000256" key="4">
    <source>
        <dbReference type="ARBA" id="ARBA00022679"/>
    </source>
</evidence>
<protein>
    <submittedName>
        <fullName evidence="10">Glycosyl transferase</fullName>
    </submittedName>
</protein>
<feature type="transmembrane region" description="Helical" evidence="8">
    <location>
        <begin position="284"/>
        <end position="302"/>
    </location>
</feature>
<dbReference type="OrthoDB" id="437910at2"/>
<keyword evidence="2" id="KW-1003">Cell membrane</keyword>
<dbReference type="GO" id="GO:0009103">
    <property type="term" value="P:lipopolysaccharide biosynthetic process"/>
    <property type="evidence" value="ECO:0007669"/>
    <property type="project" value="UniProtKB-ARBA"/>
</dbReference>
<dbReference type="SUPFAM" id="SSF48452">
    <property type="entry name" value="TPR-like"/>
    <property type="match status" value="1"/>
</dbReference>
<feature type="transmembrane region" description="Helical" evidence="8">
    <location>
        <begin position="146"/>
        <end position="164"/>
    </location>
</feature>
<keyword evidence="4 10" id="KW-0808">Transferase</keyword>
<feature type="transmembrane region" description="Helical" evidence="8">
    <location>
        <begin position="366"/>
        <end position="383"/>
    </location>
</feature>
<dbReference type="InterPro" id="IPR011990">
    <property type="entry name" value="TPR-like_helical_dom_sf"/>
</dbReference>
<feature type="domain" description="ArnT-like N-terminal" evidence="9">
    <location>
        <begin position="70"/>
        <end position="235"/>
    </location>
</feature>
<dbReference type="STRING" id="1618023.UH38_07650"/>
<proteinExistence type="predicted"/>
<feature type="transmembrane region" description="Helical" evidence="8">
    <location>
        <begin position="97"/>
        <end position="116"/>
    </location>
</feature>
<dbReference type="InterPro" id="IPR003342">
    <property type="entry name" value="ArnT-like_N"/>
</dbReference>
<evidence type="ECO:0000256" key="8">
    <source>
        <dbReference type="SAM" id="Phobius"/>
    </source>
</evidence>
<dbReference type="GO" id="GO:0000030">
    <property type="term" value="F:mannosyltransferase activity"/>
    <property type="evidence" value="ECO:0007669"/>
    <property type="project" value="InterPro"/>
</dbReference>
<feature type="transmembrane region" description="Helical" evidence="8">
    <location>
        <begin position="314"/>
        <end position="334"/>
    </location>
</feature>
<comment type="caution">
    <text evidence="10">The sequence shown here is derived from an EMBL/GenBank/DDBJ whole genome shotgun (WGS) entry which is preliminary data.</text>
</comment>
<dbReference type="PANTHER" id="PTHR33908">
    <property type="entry name" value="MANNOSYLTRANSFERASE YKCB-RELATED"/>
    <property type="match status" value="1"/>
</dbReference>
<dbReference type="EMBL" id="JYON01000006">
    <property type="protein sequence ID" value="KJH72291.1"/>
    <property type="molecule type" value="Genomic_DNA"/>
</dbReference>